<sequence length="695" mass="75623">MHTLTDILIKQTGLSATAVTNILTLLEGGATVPFIARYRKEMTEGASDEALRDFEKIVESAKHLLERKADVARLISERSVLDSALKHRLEAAQTLSEVEDIFRPFKEKKNSRAQSAIQKGLEPLADVLEKGDEAMFYEKAKTYVGEKVASVEEAVTGAQDILAERFADAPREREAVRTLMLKHGVLEVKKTKTFDEKGAFVSLADAREKVAFIPSHRYLALMRGVKEKQLSVKMVVDVARIEANIYQYKLPKNAKNPFLFEAYKDGLKRLLLPSLEREVHGLLKARADTAAIDVFGKNLHQLLMSPPVQQRVILGVDPAFRTGCKLAVIDMEGTYLAHEVIYPTPPHNDTQGATAKVVALAKRYAITAVAIGNGTASRETQEFFAALNAKGEVVLPYTVVSEAGASVYSASKIASEEYPQLDVSIRGAISIAQRLRDPMAALVKIDPKALGIGQYQHDVDQKQLEKKLQDVTQDLVNRVGVDANSASVSLLGYVAGIGPKVAKAMVAHREAHGRFTCKADLLKVKGLGAKAYEQAAGFVRIKEGKSPLDNTGVHPESYPLALALLKNPDASPEGLMATFGAGEATLKDIVFELQKPGFDPREALPPLPFKEGVSDIGMLEEGSVVSGVVRNIVDFGVFVDIGLKNDGMIHLSKLSSKRVGHPLEVVSLNQYLPAIRVIGIDLARGKVSLSLVEEG</sequence>
<dbReference type="InterPro" id="IPR023319">
    <property type="entry name" value="Tex-like_HTH_dom_sf"/>
</dbReference>
<dbReference type="CDD" id="cd05685">
    <property type="entry name" value="S1_Tex"/>
    <property type="match status" value="1"/>
</dbReference>
<evidence type="ECO:0000313" key="2">
    <source>
        <dbReference type="EMBL" id="MBN2964959.1"/>
    </source>
</evidence>
<dbReference type="InterPro" id="IPR003029">
    <property type="entry name" value="S1_domain"/>
</dbReference>
<dbReference type="InterPro" id="IPR037027">
    <property type="entry name" value="YqgF/RNaseH-like_dom_sf"/>
</dbReference>
<evidence type="ECO:0000313" key="3">
    <source>
        <dbReference type="Proteomes" id="UP000703590"/>
    </source>
</evidence>
<dbReference type="InterPro" id="IPR023323">
    <property type="entry name" value="Tex-like_dom_sf"/>
</dbReference>
<accession>A0ABS2WUU1</accession>
<dbReference type="PANTHER" id="PTHR10724:SF10">
    <property type="entry name" value="S1 RNA-BINDING DOMAIN-CONTAINING PROTEIN 1"/>
    <property type="match status" value="1"/>
</dbReference>
<protein>
    <submittedName>
        <fullName evidence="2">Helix-hairpin-helix domain-containing protein</fullName>
    </submittedName>
</protein>
<dbReference type="Pfam" id="PF00575">
    <property type="entry name" value="S1"/>
    <property type="match status" value="1"/>
</dbReference>
<evidence type="ECO:0000259" key="1">
    <source>
        <dbReference type="PROSITE" id="PS50126"/>
    </source>
</evidence>
<dbReference type="PANTHER" id="PTHR10724">
    <property type="entry name" value="30S RIBOSOMAL PROTEIN S1"/>
    <property type="match status" value="1"/>
</dbReference>
<dbReference type="InterPro" id="IPR032639">
    <property type="entry name" value="Tex_YqgF"/>
</dbReference>
<dbReference type="Pfam" id="PF09371">
    <property type="entry name" value="Tex_N"/>
    <property type="match status" value="1"/>
</dbReference>
<dbReference type="Gene3D" id="2.40.50.140">
    <property type="entry name" value="Nucleic acid-binding proteins"/>
    <property type="match status" value="1"/>
</dbReference>
<dbReference type="InterPro" id="IPR010994">
    <property type="entry name" value="RuvA_2-like"/>
</dbReference>
<dbReference type="PROSITE" id="PS50126">
    <property type="entry name" value="S1"/>
    <property type="match status" value="1"/>
</dbReference>
<dbReference type="Pfam" id="PF22706">
    <property type="entry name" value="Tex_central_region"/>
    <property type="match status" value="1"/>
</dbReference>
<reference evidence="2" key="1">
    <citation type="submission" date="2021-02" db="EMBL/GenBank/DDBJ databases">
        <title>Sulfurospirillum tamanensis sp. nov.</title>
        <authorList>
            <person name="Frolova A."/>
            <person name="Merkel A."/>
            <person name="Slobodkin A."/>
        </authorList>
    </citation>
    <scope>NUCLEOTIDE SEQUENCE</scope>
    <source>
        <strain evidence="2">T05b</strain>
    </source>
</reference>
<feature type="domain" description="S1 motif" evidence="1">
    <location>
        <begin position="622"/>
        <end position="692"/>
    </location>
</feature>
<dbReference type="Pfam" id="PF12836">
    <property type="entry name" value="HHH_3"/>
    <property type="match status" value="1"/>
</dbReference>
<dbReference type="Proteomes" id="UP000703590">
    <property type="component" value="Unassembled WGS sequence"/>
</dbReference>
<dbReference type="InterPro" id="IPR012337">
    <property type="entry name" value="RNaseH-like_sf"/>
</dbReference>
<reference evidence="2" key="2">
    <citation type="submission" date="2021-02" db="EMBL/GenBank/DDBJ databases">
        <authorList>
            <person name="Merkel A.Y."/>
        </authorList>
    </citation>
    <scope>NUCLEOTIDE SEQUENCE</scope>
    <source>
        <strain evidence="2">T05b</strain>
    </source>
</reference>
<dbReference type="RefSeq" id="WP_205459520.1">
    <property type="nucleotide sequence ID" value="NZ_JAFHKK010000020.1"/>
</dbReference>
<proteinExistence type="predicted"/>
<dbReference type="Gene3D" id="1.10.150.310">
    <property type="entry name" value="Tex RuvX-like domain-like"/>
    <property type="match status" value="1"/>
</dbReference>
<dbReference type="EMBL" id="JAFHKK010000020">
    <property type="protein sequence ID" value="MBN2964959.1"/>
    <property type="molecule type" value="Genomic_DNA"/>
</dbReference>
<dbReference type="Pfam" id="PF17674">
    <property type="entry name" value="HHH_9"/>
    <property type="match status" value="1"/>
</dbReference>
<dbReference type="InterPro" id="IPR044146">
    <property type="entry name" value="S1_Tex"/>
</dbReference>
<dbReference type="SUPFAM" id="SSF53098">
    <property type="entry name" value="Ribonuclease H-like"/>
    <property type="match status" value="1"/>
</dbReference>
<dbReference type="SUPFAM" id="SSF47781">
    <property type="entry name" value="RuvA domain 2-like"/>
    <property type="match status" value="2"/>
</dbReference>
<dbReference type="Gene3D" id="1.10.10.650">
    <property type="entry name" value="RuvA domain 2-like"/>
    <property type="match status" value="1"/>
</dbReference>
<dbReference type="InterPro" id="IPR055179">
    <property type="entry name" value="Tex-like_central_region"/>
</dbReference>
<dbReference type="SUPFAM" id="SSF50249">
    <property type="entry name" value="Nucleic acid-binding proteins"/>
    <property type="match status" value="1"/>
</dbReference>
<dbReference type="InterPro" id="IPR018974">
    <property type="entry name" value="Tex-like_N"/>
</dbReference>
<dbReference type="Pfam" id="PF16921">
    <property type="entry name" value="Tex_YqgF"/>
    <property type="match status" value="1"/>
</dbReference>
<keyword evidence="3" id="KW-1185">Reference proteome</keyword>
<dbReference type="Gene3D" id="3.30.420.140">
    <property type="entry name" value="YqgF/RNase H-like domain"/>
    <property type="match status" value="1"/>
</dbReference>
<dbReference type="InterPro" id="IPR012340">
    <property type="entry name" value="NA-bd_OB-fold"/>
</dbReference>
<dbReference type="SMART" id="SM00316">
    <property type="entry name" value="S1"/>
    <property type="match status" value="1"/>
</dbReference>
<comment type="caution">
    <text evidence="2">The sequence shown here is derived from an EMBL/GenBank/DDBJ whole genome shotgun (WGS) entry which is preliminary data.</text>
</comment>
<dbReference type="InterPro" id="IPR006641">
    <property type="entry name" value="YqgF/RNaseH-like_dom"/>
</dbReference>
<gene>
    <name evidence="2" type="ORF">JWV37_09225</name>
</gene>
<name>A0ABS2WUU1_9BACT</name>
<dbReference type="Gene3D" id="1.10.3500.10">
    <property type="entry name" value="Tex N-terminal region-like"/>
    <property type="match status" value="1"/>
</dbReference>
<dbReference type="InterPro" id="IPR050437">
    <property type="entry name" value="Ribos_protein_bS1-like"/>
</dbReference>
<organism evidence="2 3">
    <name type="scientific">Sulfurospirillum tamanense</name>
    <dbReference type="NCBI Taxonomy" id="2813362"/>
    <lineage>
        <taxon>Bacteria</taxon>
        <taxon>Pseudomonadati</taxon>
        <taxon>Campylobacterota</taxon>
        <taxon>Epsilonproteobacteria</taxon>
        <taxon>Campylobacterales</taxon>
        <taxon>Sulfurospirillaceae</taxon>
        <taxon>Sulfurospirillum</taxon>
    </lineage>
</organism>
<dbReference type="SUPFAM" id="SSF158832">
    <property type="entry name" value="Tex N-terminal region-like"/>
    <property type="match status" value="1"/>
</dbReference>
<dbReference type="InterPro" id="IPR041692">
    <property type="entry name" value="HHH_9"/>
</dbReference>
<dbReference type="SMART" id="SM00732">
    <property type="entry name" value="YqgFc"/>
    <property type="match status" value="1"/>
</dbReference>